<protein>
    <submittedName>
        <fullName evidence="2">Phasin family protein</fullName>
    </submittedName>
</protein>
<gene>
    <name evidence="2" type="ORF">IPJ27_06040</name>
</gene>
<organism evidence="2 3">
    <name type="scientific">Candidatus Accumulibacter proximus</name>
    <dbReference type="NCBI Taxonomy" id="2954385"/>
    <lineage>
        <taxon>Bacteria</taxon>
        <taxon>Pseudomonadati</taxon>
        <taxon>Pseudomonadota</taxon>
        <taxon>Betaproteobacteria</taxon>
        <taxon>Candidatus Accumulibacter</taxon>
    </lineage>
</organism>
<dbReference type="NCBIfam" id="TIGR01841">
    <property type="entry name" value="phasin"/>
    <property type="match status" value="1"/>
</dbReference>
<accession>A0A935PXS1</accession>
<proteinExistence type="predicted"/>
<dbReference type="Pfam" id="PF09361">
    <property type="entry name" value="Phasin_2"/>
    <property type="match status" value="1"/>
</dbReference>
<evidence type="ECO:0000313" key="3">
    <source>
        <dbReference type="Proteomes" id="UP000697998"/>
    </source>
</evidence>
<dbReference type="InterPro" id="IPR018968">
    <property type="entry name" value="Phasin"/>
</dbReference>
<name>A0A935PXS1_9PROT</name>
<dbReference type="InterPro" id="IPR010127">
    <property type="entry name" value="Phasin_subfam-1"/>
</dbReference>
<dbReference type="AlphaFoldDB" id="A0A935PXS1"/>
<dbReference type="EMBL" id="JADJMH010000004">
    <property type="protein sequence ID" value="MBK7674353.1"/>
    <property type="molecule type" value="Genomic_DNA"/>
</dbReference>
<comment type="caution">
    <text evidence="2">The sequence shown here is derived from an EMBL/GenBank/DDBJ whole genome shotgun (WGS) entry which is preliminary data.</text>
</comment>
<sequence length="177" mass="18900">MAHEHDSGSWTRTRNGECNMTDISKQLSDWVKTMGSLDMTKGSEQLLNALAGLKLPGVNVDALVASQRDNLEALSASNRAAMEGVKAVAEWQVKILQETVQELTSAIGGLAKAGSPQEMVAAETDLAKKAFETAVSKMRELAEIVTKANQQATDAIVNRIPASLDEIKEVLKLPPGG</sequence>
<dbReference type="Proteomes" id="UP000697998">
    <property type="component" value="Unassembled WGS sequence"/>
</dbReference>
<feature type="domain" description="Phasin" evidence="1">
    <location>
        <begin position="64"/>
        <end position="156"/>
    </location>
</feature>
<evidence type="ECO:0000259" key="1">
    <source>
        <dbReference type="Pfam" id="PF09361"/>
    </source>
</evidence>
<evidence type="ECO:0000313" key="2">
    <source>
        <dbReference type="EMBL" id="MBK7674353.1"/>
    </source>
</evidence>
<reference evidence="2 3" key="1">
    <citation type="submission" date="2020-10" db="EMBL/GenBank/DDBJ databases">
        <title>Connecting structure to function with the recovery of over 1000 high-quality activated sludge metagenome-assembled genomes encoding full-length rRNA genes using long-read sequencing.</title>
        <authorList>
            <person name="Singleton C.M."/>
            <person name="Petriglieri F."/>
            <person name="Kristensen J.M."/>
            <person name="Kirkegaard R.H."/>
            <person name="Michaelsen T.Y."/>
            <person name="Andersen M.H."/>
            <person name="Karst S.M."/>
            <person name="Dueholm M.S."/>
            <person name="Nielsen P.H."/>
            <person name="Albertsen M."/>
        </authorList>
    </citation>
    <scope>NUCLEOTIDE SEQUENCE [LARGE SCALE GENOMIC DNA]</scope>
    <source>
        <strain evidence="2">EsbW_18-Q3-R4-48_BATAC.285</strain>
    </source>
</reference>